<dbReference type="Proteomes" id="UP001220064">
    <property type="component" value="Chromosome"/>
</dbReference>
<keyword evidence="4" id="KW-0449">Lipoprotein</keyword>
<dbReference type="Pfam" id="PF07553">
    <property type="entry name" value="Lipoprotein_Ltp"/>
    <property type="match status" value="2"/>
</dbReference>
<gene>
    <name evidence="4" type="ORF">CMASS_02340</name>
</gene>
<keyword evidence="5" id="KW-1185">Reference proteome</keyword>
<dbReference type="InterPro" id="IPR036388">
    <property type="entry name" value="WH-like_DNA-bd_sf"/>
</dbReference>
<keyword evidence="2" id="KW-1133">Transmembrane helix</keyword>
<evidence type="ECO:0000256" key="1">
    <source>
        <dbReference type="SAM" id="MobiDB-lite"/>
    </source>
</evidence>
<evidence type="ECO:0000313" key="5">
    <source>
        <dbReference type="Proteomes" id="UP001220064"/>
    </source>
</evidence>
<feature type="transmembrane region" description="Helical" evidence="2">
    <location>
        <begin position="36"/>
        <end position="54"/>
    </location>
</feature>
<evidence type="ECO:0000313" key="4">
    <source>
        <dbReference type="EMBL" id="WCZ31927.1"/>
    </source>
</evidence>
<sequence length="211" mass="22530">MAPKTMNSQTPSPAFPSSNPYADAPAQPKNKKKHRLLGWVAGIAGVFIIGSALTGTGDGSSSGRDAADATVSTSPTVAVEAANIEKSAPIQDAVLADAPVADTTKNDSDVPLEYKNALRSAKNYLRFSGFSERGLYDQLTSEYAEQYSPEAAQYALDNVDADYFEEAEQAAKNYQDFMPMSGPALFDQLTSEYGDKFTEKQAQHAVDALGL</sequence>
<feature type="region of interest" description="Disordered" evidence="1">
    <location>
        <begin position="1"/>
        <end position="30"/>
    </location>
</feature>
<accession>A0ABY7U5F6</accession>
<protein>
    <submittedName>
        <fullName evidence="4">Host cell surface-exposed lipoprotein</fullName>
    </submittedName>
</protein>
<proteinExistence type="predicted"/>
<evidence type="ECO:0000256" key="2">
    <source>
        <dbReference type="SAM" id="Phobius"/>
    </source>
</evidence>
<dbReference type="InterPro" id="IPR011434">
    <property type="entry name" value="Ltp-like_HTH"/>
</dbReference>
<feature type="compositionally biased region" description="Polar residues" evidence="1">
    <location>
        <begin position="1"/>
        <end position="20"/>
    </location>
</feature>
<reference evidence="4 5" key="1">
    <citation type="submission" date="2020-10" db="EMBL/GenBank/DDBJ databases">
        <title>Complete genome sequence of Corynebacterium massiliense DSM 45435, type strain of Corynebacterium massiliense.</title>
        <authorList>
            <person name="Busche T."/>
            <person name="Kalinowski J."/>
            <person name="Ruckert C."/>
        </authorList>
    </citation>
    <scope>NUCLEOTIDE SEQUENCE [LARGE SCALE GENOMIC DNA]</scope>
    <source>
        <strain evidence="4 5">DSM 45435</strain>
    </source>
</reference>
<dbReference type="EMBL" id="CP063189">
    <property type="protein sequence ID" value="WCZ31927.1"/>
    <property type="molecule type" value="Genomic_DNA"/>
</dbReference>
<organism evidence="4 5">
    <name type="scientific">Corynebacterium massiliense DSM 45435</name>
    <dbReference type="NCBI Taxonomy" id="1121364"/>
    <lineage>
        <taxon>Bacteria</taxon>
        <taxon>Bacillati</taxon>
        <taxon>Actinomycetota</taxon>
        <taxon>Actinomycetes</taxon>
        <taxon>Mycobacteriales</taxon>
        <taxon>Corynebacteriaceae</taxon>
        <taxon>Corynebacterium</taxon>
    </lineage>
</organism>
<dbReference type="Gene3D" id="1.10.10.10">
    <property type="entry name" value="Winged helix-like DNA-binding domain superfamily/Winged helix DNA-binding domain"/>
    <property type="match status" value="2"/>
</dbReference>
<evidence type="ECO:0000259" key="3">
    <source>
        <dbReference type="Pfam" id="PF07553"/>
    </source>
</evidence>
<keyword evidence="2" id="KW-0472">Membrane</keyword>
<keyword evidence="2" id="KW-0812">Transmembrane</keyword>
<feature type="domain" description="Putative host cell surface-exposed lipoprotein Ltp-like HTH region" evidence="3">
    <location>
        <begin position="163"/>
        <end position="209"/>
    </location>
</feature>
<feature type="domain" description="Putative host cell surface-exposed lipoprotein Ltp-like HTH region" evidence="3">
    <location>
        <begin position="113"/>
        <end position="159"/>
    </location>
</feature>
<name>A0ABY7U5F6_9CORY</name>